<dbReference type="Gene3D" id="3.10.180.10">
    <property type="entry name" value="2,3-Dihydroxybiphenyl 1,2-Dioxygenase, domain 1"/>
    <property type="match status" value="2"/>
</dbReference>
<dbReference type="InterPro" id="IPR029068">
    <property type="entry name" value="Glyas_Bleomycin-R_OHBP_Dase"/>
</dbReference>
<dbReference type="Pfam" id="PF00903">
    <property type="entry name" value="Glyoxalase"/>
    <property type="match status" value="1"/>
</dbReference>
<evidence type="ECO:0000259" key="1">
    <source>
        <dbReference type="PROSITE" id="PS51819"/>
    </source>
</evidence>
<accession>A0ABW0PRL5</accession>
<evidence type="ECO:0000313" key="3">
    <source>
        <dbReference type="Proteomes" id="UP001596150"/>
    </source>
</evidence>
<proteinExistence type="predicted"/>
<comment type="caution">
    <text evidence="2">The sequence shown here is derived from an EMBL/GenBank/DDBJ whole genome shotgun (WGS) entry which is preliminary data.</text>
</comment>
<sequence length="278" mass="30006">MSSSDTAQTEAGLPFALTRPIHIARVGLKAHDVEKVADYYRTILGLETISSASGTVTLGAGGVPFLVIEPQPRGAPADDTRQAGLFHTAFLMPTRADLARWVLHASESRLPVDGMADHLVSEAFYLTDPEGNGVEIYADRPTEEWTWEGTHVRMATDPLDVNAIVASLGEHPGRWSGAPEFLRIGHVHLRVGEASVAAHWWKSEVGLDEVTTMPSASFLSSGGYHHHIGANHWQSRGAGPRDPERSGLAYVTLAGSGITAERELLDPWGTRIRLQPGA</sequence>
<protein>
    <submittedName>
        <fullName evidence="2">VOC family protein</fullName>
    </submittedName>
</protein>
<keyword evidence="3" id="KW-1185">Reference proteome</keyword>
<dbReference type="SUPFAM" id="SSF54593">
    <property type="entry name" value="Glyoxalase/Bleomycin resistance protein/Dihydroxybiphenyl dioxygenase"/>
    <property type="match status" value="2"/>
</dbReference>
<dbReference type="Proteomes" id="UP001596150">
    <property type="component" value="Unassembled WGS sequence"/>
</dbReference>
<dbReference type="PROSITE" id="PS51819">
    <property type="entry name" value="VOC"/>
    <property type="match status" value="1"/>
</dbReference>
<dbReference type="EMBL" id="JBHSML010000002">
    <property type="protein sequence ID" value="MFC5514811.1"/>
    <property type="molecule type" value="Genomic_DNA"/>
</dbReference>
<reference evidence="3" key="1">
    <citation type="journal article" date="2019" name="Int. J. Syst. Evol. Microbiol.">
        <title>The Global Catalogue of Microorganisms (GCM) 10K type strain sequencing project: providing services to taxonomists for standard genome sequencing and annotation.</title>
        <authorList>
            <consortium name="The Broad Institute Genomics Platform"/>
            <consortium name="The Broad Institute Genome Sequencing Center for Infectious Disease"/>
            <person name="Wu L."/>
            <person name="Ma J."/>
        </authorList>
    </citation>
    <scope>NUCLEOTIDE SEQUENCE [LARGE SCALE GENOMIC DNA]</scope>
    <source>
        <strain evidence="3">KACC 12633</strain>
    </source>
</reference>
<dbReference type="PANTHER" id="PTHR43279:SF1">
    <property type="entry name" value="CATECHOL-2,3-DIOXYGENASE"/>
    <property type="match status" value="1"/>
</dbReference>
<organism evidence="2 3">
    <name type="scientific">Kaistia terrae</name>
    <dbReference type="NCBI Taxonomy" id="537017"/>
    <lineage>
        <taxon>Bacteria</taxon>
        <taxon>Pseudomonadati</taxon>
        <taxon>Pseudomonadota</taxon>
        <taxon>Alphaproteobacteria</taxon>
        <taxon>Hyphomicrobiales</taxon>
        <taxon>Kaistiaceae</taxon>
        <taxon>Kaistia</taxon>
    </lineage>
</organism>
<dbReference type="InterPro" id="IPR004360">
    <property type="entry name" value="Glyas_Fos-R_dOase_dom"/>
</dbReference>
<name>A0ABW0PRL5_9HYPH</name>
<evidence type="ECO:0000313" key="2">
    <source>
        <dbReference type="EMBL" id="MFC5514811.1"/>
    </source>
</evidence>
<feature type="domain" description="VOC" evidence="1">
    <location>
        <begin position="22"/>
        <end position="139"/>
    </location>
</feature>
<dbReference type="PANTHER" id="PTHR43279">
    <property type="entry name" value="CATECHOL-2,3-DIOXYGENASE"/>
    <property type="match status" value="1"/>
</dbReference>
<dbReference type="RefSeq" id="WP_266342832.1">
    <property type="nucleotide sequence ID" value="NZ_JAPKNH010000002.1"/>
</dbReference>
<gene>
    <name evidence="2" type="ORF">ACFPP9_03430</name>
</gene>
<dbReference type="InterPro" id="IPR037523">
    <property type="entry name" value="VOC_core"/>
</dbReference>